<dbReference type="Proteomes" id="UP000251545">
    <property type="component" value="Unassembled WGS sequence"/>
</dbReference>
<organism evidence="1 2">
    <name type="scientific">Jejuia pallidilutea</name>
    <dbReference type="NCBI Taxonomy" id="504487"/>
    <lineage>
        <taxon>Bacteria</taxon>
        <taxon>Pseudomonadati</taxon>
        <taxon>Bacteroidota</taxon>
        <taxon>Flavobacteriia</taxon>
        <taxon>Flavobacteriales</taxon>
        <taxon>Flavobacteriaceae</taxon>
        <taxon>Jejuia</taxon>
    </lineage>
</organism>
<comment type="caution">
    <text evidence="1">The sequence shown here is derived from an EMBL/GenBank/DDBJ whole genome shotgun (WGS) entry which is preliminary data.</text>
</comment>
<reference evidence="1 2" key="1">
    <citation type="submission" date="2018-02" db="EMBL/GenBank/DDBJ databases">
        <title>Genomic Encyclopedia of Archaeal and Bacterial Type Strains, Phase II (KMG-II): from individual species to whole genera.</title>
        <authorList>
            <person name="Goeker M."/>
        </authorList>
    </citation>
    <scope>NUCLEOTIDE SEQUENCE [LARGE SCALE GENOMIC DNA]</scope>
    <source>
        <strain evidence="1 2">DSM 21165</strain>
    </source>
</reference>
<protein>
    <recommendedName>
        <fullName evidence="3">Outer membrane protein beta-barrel domain-containing protein</fullName>
    </recommendedName>
</protein>
<dbReference type="AlphaFoldDB" id="A0A362X285"/>
<evidence type="ECO:0000313" key="1">
    <source>
        <dbReference type="EMBL" id="PQV50332.1"/>
    </source>
</evidence>
<evidence type="ECO:0000313" key="2">
    <source>
        <dbReference type="Proteomes" id="UP000251545"/>
    </source>
</evidence>
<dbReference type="EMBL" id="PVEO01000002">
    <property type="protein sequence ID" value="PQV50332.1"/>
    <property type="molecule type" value="Genomic_DNA"/>
</dbReference>
<name>A0A362X285_9FLAO</name>
<dbReference type="RefSeq" id="WP_105472895.1">
    <property type="nucleotide sequence ID" value="NZ_PVEO01000002.1"/>
</dbReference>
<sequence>MNLKHQILILVITMFSFNSYSQISTSFYLNDTNSKIAIGYEFNENLWGDFRMYSGTNIENFTPEIVLNYNFIKRALYETYIGAGLSLNNINGIVLPVGIGIKPFENLKKLSFNIELTPTYETDLSDILIRGFIGIRYVLK</sequence>
<gene>
    <name evidence="1" type="ORF">CLV33_102193</name>
</gene>
<accession>A0A362X285</accession>
<proteinExistence type="predicted"/>
<evidence type="ECO:0008006" key="3">
    <source>
        <dbReference type="Google" id="ProtNLM"/>
    </source>
</evidence>